<dbReference type="EMBL" id="BAAAEN010000033">
    <property type="protein sequence ID" value="GAA0529791.1"/>
    <property type="molecule type" value="Genomic_DNA"/>
</dbReference>
<keyword evidence="3" id="KW-0067">ATP-binding</keyword>
<dbReference type="InterPro" id="IPR051120">
    <property type="entry name" value="ABC_AA/LPS_Transport"/>
</dbReference>
<keyword evidence="1" id="KW-0813">Transport</keyword>
<dbReference type="Gene3D" id="3.40.50.300">
    <property type="entry name" value="P-loop containing nucleotide triphosphate hydrolases"/>
    <property type="match status" value="1"/>
</dbReference>
<evidence type="ECO:0000256" key="3">
    <source>
        <dbReference type="ARBA" id="ARBA00022840"/>
    </source>
</evidence>
<comment type="caution">
    <text evidence="5">The sequence shown here is derived from an EMBL/GenBank/DDBJ whole genome shotgun (WGS) entry which is preliminary data.</text>
</comment>
<dbReference type="RefSeq" id="WP_087840635.1">
    <property type="nucleotide sequence ID" value="NZ_BAAAEN010000033.1"/>
</dbReference>
<evidence type="ECO:0000259" key="4">
    <source>
        <dbReference type="PROSITE" id="PS50893"/>
    </source>
</evidence>
<evidence type="ECO:0000313" key="5">
    <source>
        <dbReference type="EMBL" id="GAA0529791.1"/>
    </source>
</evidence>
<dbReference type="CDD" id="cd03219">
    <property type="entry name" value="ABC_Mj1267_LivG_branched"/>
    <property type="match status" value="1"/>
</dbReference>
<evidence type="ECO:0000256" key="2">
    <source>
        <dbReference type="ARBA" id="ARBA00022741"/>
    </source>
</evidence>
<proteinExistence type="predicted"/>
<dbReference type="PANTHER" id="PTHR45772:SF9">
    <property type="entry name" value="CONSERVED COMPONENT OF ABC TRANSPORTER FOR NATURAL AMINO ACIDS"/>
    <property type="match status" value="1"/>
</dbReference>
<dbReference type="InterPro" id="IPR027417">
    <property type="entry name" value="P-loop_NTPase"/>
</dbReference>
<dbReference type="InterPro" id="IPR003439">
    <property type="entry name" value="ABC_transporter-like_ATP-bd"/>
</dbReference>
<evidence type="ECO:0000313" key="6">
    <source>
        <dbReference type="Proteomes" id="UP001501706"/>
    </source>
</evidence>
<accession>A0ABP3N0I8</accession>
<name>A0ABP3N0I8_9BURK</name>
<dbReference type="SUPFAM" id="SSF52540">
    <property type="entry name" value="P-loop containing nucleoside triphosphate hydrolases"/>
    <property type="match status" value="1"/>
</dbReference>
<protein>
    <recommendedName>
        <fullName evidence="4">ABC transporter domain-containing protein</fullName>
    </recommendedName>
</protein>
<keyword evidence="6" id="KW-1185">Reference proteome</keyword>
<dbReference type="PANTHER" id="PTHR45772">
    <property type="entry name" value="CONSERVED COMPONENT OF ABC TRANSPORTER FOR NATURAL AMINO ACIDS-RELATED"/>
    <property type="match status" value="1"/>
</dbReference>
<reference evidence="6" key="1">
    <citation type="journal article" date="2019" name="Int. J. Syst. Evol. Microbiol.">
        <title>The Global Catalogue of Microorganisms (GCM) 10K type strain sequencing project: providing services to taxonomists for standard genome sequencing and annotation.</title>
        <authorList>
            <consortium name="The Broad Institute Genomics Platform"/>
            <consortium name="The Broad Institute Genome Sequencing Center for Infectious Disease"/>
            <person name="Wu L."/>
            <person name="Ma J."/>
        </authorList>
    </citation>
    <scope>NUCLEOTIDE SEQUENCE [LARGE SCALE GENOMIC DNA]</scope>
    <source>
        <strain evidence="6">JCM 14330</strain>
    </source>
</reference>
<dbReference type="Pfam" id="PF00005">
    <property type="entry name" value="ABC_tran"/>
    <property type="match status" value="1"/>
</dbReference>
<organism evidence="5 6">
    <name type="scientific">Pigmentiphaga daeguensis</name>
    <dbReference type="NCBI Taxonomy" id="414049"/>
    <lineage>
        <taxon>Bacteria</taxon>
        <taxon>Pseudomonadati</taxon>
        <taxon>Pseudomonadota</taxon>
        <taxon>Betaproteobacteria</taxon>
        <taxon>Burkholderiales</taxon>
        <taxon>Alcaligenaceae</taxon>
        <taxon>Pigmentiphaga</taxon>
    </lineage>
</organism>
<keyword evidence="2" id="KW-0547">Nucleotide-binding</keyword>
<dbReference type="PROSITE" id="PS50893">
    <property type="entry name" value="ABC_TRANSPORTER_2"/>
    <property type="match status" value="1"/>
</dbReference>
<evidence type="ECO:0000256" key="1">
    <source>
        <dbReference type="ARBA" id="ARBA00022448"/>
    </source>
</evidence>
<dbReference type="Proteomes" id="UP001501706">
    <property type="component" value="Unassembled WGS sequence"/>
</dbReference>
<feature type="domain" description="ABC transporter" evidence="4">
    <location>
        <begin position="13"/>
        <end position="254"/>
    </location>
</feature>
<gene>
    <name evidence="5" type="ORF">GCM10009097_54100</name>
</gene>
<sequence>MSKTRETGGIDALSLEGVGKRYGDVQVLDGVSLRVPMGEFHALIGPNGAGKSSLFNVISGLTPPSTGRVRLHGRDVTGLPAHRMARLGLSRSFQVANVFGRMSVFDNLRCAAMRRGGLGYQWWCALDRGRGVAQRANQIMAQLDLARRAELPAGELSYAEQRALELGMVLATDARVVLLDEPTAGMSRAETARMMELIRGTCQGRTVLIVEHDMRVVFGLSDRISVMVQGRLVATGDPEHIRADPAIRQAYLGGIVQEPE</sequence>